<dbReference type="Proteomes" id="UP000672032">
    <property type="component" value="Chromosome 3"/>
</dbReference>
<evidence type="ECO:0000313" key="2">
    <source>
        <dbReference type="Proteomes" id="UP000672032"/>
    </source>
</evidence>
<name>A0A8A3PD76_9HELO</name>
<gene>
    <name evidence="1" type="ORF">DSL72_002633</name>
</gene>
<dbReference type="AlphaFoldDB" id="A0A8A3PD76"/>
<evidence type="ECO:0000313" key="1">
    <source>
        <dbReference type="EMBL" id="QSZ33048.1"/>
    </source>
</evidence>
<keyword evidence="2" id="KW-1185">Reference proteome</keyword>
<dbReference type="EMBL" id="CP063407">
    <property type="protein sequence ID" value="QSZ33048.1"/>
    <property type="molecule type" value="Genomic_DNA"/>
</dbReference>
<accession>A0A8A3PD76</accession>
<sequence>MVFEEELSICSGYRLVI</sequence>
<proteinExistence type="predicted"/>
<protein>
    <submittedName>
        <fullName evidence="1">Uncharacterized protein</fullName>
    </submittedName>
</protein>
<organism evidence="1 2">
    <name type="scientific">Monilinia vaccinii-corymbosi</name>
    <dbReference type="NCBI Taxonomy" id="61207"/>
    <lineage>
        <taxon>Eukaryota</taxon>
        <taxon>Fungi</taxon>
        <taxon>Dikarya</taxon>
        <taxon>Ascomycota</taxon>
        <taxon>Pezizomycotina</taxon>
        <taxon>Leotiomycetes</taxon>
        <taxon>Helotiales</taxon>
        <taxon>Sclerotiniaceae</taxon>
        <taxon>Monilinia</taxon>
    </lineage>
</organism>
<reference evidence="1" key="1">
    <citation type="submission" date="2020-10" db="EMBL/GenBank/DDBJ databases">
        <title>Genome Sequence of Monilinia vaccinii-corymbosi Sheds Light on Mummy Berry Disease Infection of Blueberry and Mating Type.</title>
        <authorList>
            <person name="Yow A.G."/>
            <person name="Zhang Y."/>
            <person name="Bansal K."/>
            <person name="Eacker S.M."/>
            <person name="Sullivan S."/>
            <person name="Liachko I."/>
            <person name="Cubeta M.A."/>
            <person name="Rollins J.A."/>
            <person name="Ashrafi H."/>
        </authorList>
    </citation>
    <scope>NUCLEOTIDE SEQUENCE</scope>
    <source>
        <strain evidence="1">RL-1</strain>
    </source>
</reference>